<evidence type="ECO:0000313" key="9">
    <source>
        <dbReference type="Proteomes" id="UP000494216"/>
    </source>
</evidence>
<keyword evidence="9" id="KW-1185">Reference proteome</keyword>
<dbReference type="InterPro" id="IPR051151">
    <property type="entry name" value="Group_II_Decarboxylase"/>
</dbReference>
<dbReference type="InterPro" id="IPR015421">
    <property type="entry name" value="PyrdxlP-dep_Trfase_major"/>
</dbReference>
<keyword evidence="3" id="KW-0210">Decarboxylase</keyword>
<evidence type="ECO:0000256" key="2">
    <source>
        <dbReference type="ARBA" id="ARBA00009533"/>
    </source>
</evidence>
<accession>A0A8S0Y6X1</accession>
<comment type="similarity">
    <text evidence="2 7">Belongs to the group II decarboxylase family.</text>
</comment>
<evidence type="ECO:0000256" key="3">
    <source>
        <dbReference type="ARBA" id="ARBA00022793"/>
    </source>
</evidence>
<dbReference type="PANTHER" id="PTHR46101:SF2">
    <property type="entry name" value="SERINE DECARBOXYLASE"/>
    <property type="match status" value="1"/>
</dbReference>
<dbReference type="GO" id="GO:0004398">
    <property type="term" value="F:histidine decarboxylase activity"/>
    <property type="evidence" value="ECO:0007669"/>
    <property type="project" value="UniProtKB-EC"/>
</dbReference>
<dbReference type="RefSeq" id="WP_174627162.1">
    <property type="nucleotide sequence ID" value="NZ_CADCXN010000100.1"/>
</dbReference>
<protein>
    <submittedName>
        <fullName evidence="8">Histidine decarboxylase</fullName>
        <ecNumber evidence="8">4.1.1.22</ecNumber>
    </submittedName>
</protein>
<feature type="modified residue" description="N6-(pyridoxal phosphate)lysine" evidence="6">
    <location>
        <position position="241"/>
    </location>
</feature>
<evidence type="ECO:0000256" key="5">
    <source>
        <dbReference type="ARBA" id="ARBA00023239"/>
    </source>
</evidence>
<dbReference type="Gene3D" id="3.40.640.10">
    <property type="entry name" value="Type I PLP-dependent aspartate aminotransferase-like (Major domain)"/>
    <property type="match status" value="1"/>
</dbReference>
<dbReference type="GO" id="GO:0019752">
    <property type="term" value="P:carboxylic acid metabolic process"/>
    <property type="evidence" value="ECO:0007669"/>
    <property type="project" value="InterPro"/>
</dbReference>
<organism evidence="8 9">
    <name type="scientific">Candidatus Methylobacter favarea</name>
    <dbReference type="NCBI Taxonomy" id="2707345"/>
    <lineage>
        <taxon>Bacteria</taxon>
        <taxon>Pseudomonadati</taxon>
        <taxon>Pseudomonadota</taxon>
        <taxon>Gammaproteobacteria</taxon>
        <taxon>Methylococcales</taxon>
        <taxon>Methylococcaceae</taxon>
        <taxon>Methylobacter</taxon>
    </lineage>
</organism>
<evidence type="ECO:0000256" key="7">
    <source>
        <dbReference type="RuleBase" id="RU000382"/>
    </source>
</evidence>
<name>A0A8S0Y6X1_9GAMM</name>
<dbReference type="Proteomes" id="UP000494216">
    <property type="component" value="Unassembled WGS sequence"/>
</dbReference>
<dbReference type="PANTHER" id="PTHR46101">
    <property type="match status" value="1"/>
</dbReference>
<comment type="caution">
    <text evidence="8">The sequence shown here is derived from an EMBL/GenBank/DDBJ whole genome shotgun (WGS) entry which is preliminary data.</text>
</comment>
<evidence type="ECO:0000313" key="8">
    <source>
        <dbReference type="EMBL" id="CAA9892379.1"/>
    </source>
</evidence>
<proteinExistence type="inferred from homology"/>
<dbReference type="Gene3D" id="3.90.1150.10">
    <property type="entry name" value="Aspartate Aminotransferase, domain 1"/>
    <property type="match status" value="1"/>
</dbReference>
<dbReference type="EMBL" id="CADCXN010000100">
    <property type="protein sequence ID" value="CAA9892379.1"/>
    <property type="molecule type" value="Genomic_DNA"/>
</dbReference>
<dbReference type="GO" id="GO:0030170">
    <property type="term" value="F:pyridoxal phosphate binding"/>
    <property type="evidence" value="ECO:0007669"/>
    <property type="project" value="InterPro"/>
</dbReference>
<evidence type="ECO:0000256" key="1">
    <source>
        <dbReference type="ARBA" id="ARBA00001933"/>
    </source>
</evidence>
<evidence type="ECO:0000256" key="6">
    <source>
        <dbReference type="PIRSR" id="PIRSR602129-50"/>
    </source>
</evidence>
<dbReference type="AlphaFoldDB" id="A0A8S0Y6X1"/>
<dbReference type="NCBIfam" id="NF002748">
    <property type="entry name" value="PRK02769.1"/>
    <property type="match status" value="1"/>
</dbReference>
<comment type="cofactor">
    <cofactor evidence="1 6 7">
        <name>pyridoxal 5'-phosphate</name>
        <dbReference type="ChEBI" id="CHEBI:597326"/>
    </cofactor>
</comment>
<evidence type="ECO:0000256" key="4">
    <source>
        <dbReference type="ARBA" id="ARBA00022898"/>
    </source>
</evidence>
<keyword evidence="4 6" id="KW-0663">Pyridoxal phosphate</keyword>
<keyword evidence="5 7" id="KW-0456">Lyase</keyword>
<sequence length="391" mass="44179">MNDINFSLGSPPLRPDLQQRLNDFLHFLQIEAEHFLGYPCTRRFDYTPLYPFLGLPMNNVGDPFTESRYHLNSHEYEREVVRYFAGLTHASPDEIWGYVTNGGTEGNMYGIYIARETFPDGLVYYSEATHYSVPKILRMVHARNIMIKSQKNGEIDYQDLAETIRIHRDVPPIIFATIGTTMTGAVDNIDKIKQIMQDNAIPRYYIHCDAALSGMILPFVKHSQPFDFNAGIDSIAISGHKMIGSPIPCGLALARKKHVERIARAIEYVGTLDTTVTGSRNAITPLFLWYAIHTKGTDGFREIIHYCLDMAKYAVKLFHKAGIPAWRNKNSITVVFPKCSDSILDKWQLASQHNIAHIITMPHVETRHIDNLIADIAAARKEEPQACAGTG</sequence>
<dbReference type="InterPro" id="IPR002129">
    <property type="entry name" value="PyrdxlP-dep_de-COase"/>
</dbReference>
<gene>
    <name evidence="8" type="primary">hdc</name>
    <name evidence="8" type="ORF">METHB2_680019</name>
</gene>
<dbReference type="Pfam" id="PF00282">
    <property type="entry name" value="Pyridoxal_deC"/>
    <property type="match status" value="1"/>
</dbReference>
<dbReference type="EC" id="4.1.1.22" evidence="8"/>
<dbReference type="SUPFAM" id="SSF53383">
    <property type="entry name" value="PLP-dependent transferases"/>
    <property type="match status" value="1"/>
</dbReference>
<dbReference type="InterPro" id="IPR015424">
    <property type="entry name" value="PyrdxlP-dep_Trfase"/>
</dbReference>
<reference evidence="8 9" key="1">
    <citation type="submission" date="2020-02" db="EMBL/GenBank/DDBJ databases">
        <authorList>
            <person name="Hogendoorn C."/>
        </authorList>
    </citation>
    <scope>NUCLEOTIDE SEQUENCE [LARGE SCALE GENOMIC DNA]</scope>
    <source>
        <strain evidence="8">METHB21</strain>
    </source>
</reference>
<dbReference type="InterPro" id="IPR015422">
    <property type="entry name" value="PyrdxlP-dep_Trfase_small"/>
</dbReference>